<dbReference type="CDD" id="cd00051">
    <property type="entry name" value="EFh"/>
    <property type="match status" value="2"/>
</dbReference>
<dbReference type="PROSITE" id="PS51375">
    <property type="entry name" value="PPR"/>
    <property type="match status" value="1"/>
</dbReference>
<protein>
    <recommendedName>
        <fullName evidence="12">EF-hand domain-containing protein</fullName>
    </recommendedName>
</protein>
<keyword evidence="14" id="KW-1185">Reference proteome</keyword>
<dbReference type="FunFam" id="1.10.238.10:FF:000231">
    <property type="entry name" value="Calmodulin-like protein 3"/>
    <property type="match status" value="1"/>
</dbReference>
<evidence type="ECO:0000256" key="5">
    <source>
        <dbReference type="ARBA" id="ARBA00022723"/>
    </source>
</evidence>
<dbReference type="InterPro" id="IPR011992">
    <property type="entry name" value="EF-hand-dom_pair"/>
</dbReference>
<evidence type="ECO:0000256" key="2">
    <source>
        <dbReference type="ARBA" id="ARBA00004173"/>
    </source>
</evidence>
<dbReference type="InterPro" id="IPR011990">
    <property type="entry name" value="TPR-like_helical_dom_sf"/>
</dbReference>
<dbReference type="NCBIfam" id="TIGR00756">
    <property type="entry name" value="PPR"/>
    <property type="match status" value="1"/>
</dbReference>
<dbReference type="Pfam" id="PF01535">
    <property type="entry name" value="PPR"/>
    <property type="match status" value="4"/>
</dbReference>
<evidence type="ECO:0000256" key="6">
    <source>
        <dbReference type="ARBA" id="ARBA00022737"/>
    </source>
</evidence>
<comment type="subcellular location">
    <subcellularLocation>
        <location evidence="2">Mitochondrion</location>
    </subcellularLocation>
</comment>
<name>A0AAN9LIF1_CANGL</name>
<feature type="domain" description="EF-hand" evidence="12">
    <location>
        <begin position="37"/>
        <end position="72"/>
    </location>
</feature>
<feature type="repeat" description="PPR" evidence="10">
    <location>
        <begin position="474"/>
        <end position="508"/>
    </location>
</feature>
<dbReference type="PROSITE" id="PS00018">
    <property type="entry name" value="EF_HAND_1"/>
    <property type="match status" value="4"/>
</dbReference>
<evidence type="ECO:0000259" key="12">
    <source>
        <dbReference type="PROSITE" id="PS50222"/>
    </source>
</evidence>
<comment type="function">
    <text evidence="1">Potential calcium sensor.</text>
</comment>
<reference evidence="13 14" key="1">
    <citation type="submission" date="2024-01" db="EMBL/GenBank/DDBJ databases">
        <title>The genomes of 5 underutilized Papilionoideae crops provide insights into root nodulation and disease resistanc.</title>
        <authorList>
            <person name="Jiang F."/>
        </authorList>
    </citation>
    <scope>NUCLEOTIDE SEQUENCE [LARGE SCALE GENOMIC DNA]</scope>
    <source>
        <strain evidence="13">LVBAO_FW01</strain>
        <tissue evidence="13">Leaves</tissue>
    </source>
</reference>
<dbReference type="PANTHER" id="PTHR45717">
    <property type="entry name" value="OS12G0527900 PROTEIN"/>
    <property type="match status" value="1"/>
</dbReference>
<evidence type="ECO:0000256" key="1">
    <source>
        <dbReference type="ARBA" id="ARBA00003291"/>
    </source>
</evidence>
<comment type="similarity">
    <text evidence="4">Belongs to the calmodulin family.</text>
</comment>
<feature type="compositionally biased region" description="Acidic residues" evidence="11">
    <location>
        <begin position="246"/>
        <end position="259"/>
    </location>
</feature>
<feature type="compositionally biased region" description="Acidic residues" evidence="11">
    <location>
        <begin position="267"/>
        <end position="285"/>
    </location>
</feature>
<evidence type="ECO:0000256" key="10">
    <source>
        <dbReference type="PROSITE-ProRule" id="PRU00708"/>
    </source>
</evidence>
<keyword evidence="9" id="KW-0496">Mitochondrion</keyword>
<keyword evidence="7" id="KW-0106">Calcium</keyword>
<gene>
    <name evidence="13" type="ORF">VNO77_16993</name>
</gene>
<dbReference type="GO" id="GO:0005509">
    <property type="term" value="F:calcium ion binding"/>
    <property type="evidence" value="ECO:0007669"/>
    <property type="project" value="InterPro"/>
</dbReference>
<feature type="compositionally biased region" description="Basic and acidic residues" evidence="11">
    <location>
        <begin position="286"/>
        <end position="298"/>
    </location>
</feature>
<accession>A0AAN9LIF1</accession>
<dbReference type="InterPro" id="IPR002048">
    <property type="entry name" value="EF_hand_dom"/>
</dbReference>
<proteinExistence type="inferred from homology"/>
<dbReference type="InterPro" id="IPR002885">
    <property type="entry name" value="PPR_rpt"/>
</dbReference>
<evidence type="ECO:0000313" key="14">
    <source>
        <dbReference type="Proteomes" id="UP001367508"/>
    </source>
</evidence>
<evidence type="ECO:0000313" key="13">
    <source>
        <dbReference type="EMBL" id="KAK7336451.1"/>
    </source>
</evidence>
<dbReference type="SMART" id="SM00054">
    <property type="entry name" value="EFh"/>
    <property type="match status" value="4"/>
</dbReference>
<feature type="domain" description="EF-hand" evidence="12">
    <location>
        <begin position="112"/>
        <end position="147"/>
    </location>
</feature>
<feature type="region of interest" description="Disordered" evidence="11">
    <location>
        <begin position="240"/>
        <end position="305"/>
    </location>
</feature>
<organism evidence="13 14">
    <name type="scientific">Canavalia gladiata</name>
    <name type="common">Sword bean</name>
    <name type="synonym">Dolichos gladiatus</name>
    <dbReference type="NCBI Taxonomy" id="3824"/>
    <lineage>
        <taxon>Eukaryota</taxon>
        <taxon>Viridiplantae</taxon>
        <taxon>Streptophyta</taxon>
        <taxon>Embryophyta</taxon>
        <taxon>Tracheophyta</taxon>
        <taxon>Spermatophyta</taxon>
        <taxon>Magnoliopsida</taxon>
        <taxon>eudicotyledons</taxon>
        <taxon>Gunneridae</taxon>
        <taxon>Pentapetalae</taxon>
        <taxon>rosids</taxon>
        <taxon>fabids</taxon>
        <taxon>Fabales</taxon>
        <taxon>Fabaceae</taxon>
        <taxon>Papilionoideae</taxon>
        <taxon>50 kb inversion clade</taxon>
        <taxon>NPAAA clade</taxon>
        <taxon>indigoferoid/millettioid clade</taxon>
        <taxon>Phaseoleae</taxon>
        <taxon>Canavalia</taxon>
    </lineage>
</organism>
<dbReference type="PROSITE" id="PS50222">
    <property type="entry name" value="EF_HAND_2"/>
    <property type="match status" value="4"/>
</dbReference>
<evidence type="ECO:0000256" key="8">
    <source>
        <dbReference type="ARBA" id="ARBA00022946"/>
    </source>
</evidence>
<comment type="caution">
    <text evidence="13">The sequence shown here is derived from an EMBL/GenBank/DDBJ whole genome shotgun (WGS) entry which is preliminary data.</text>
</comment>
<evidence type="ECO:0000256" key="7">
    <source>
        <dbReference type="ARBA" id="ARBA00022837"/>
    </source>
</evidence>
<evidence type="ECO:0000256" key="4">
    <source>
        <dbReference type="ARBA" id="ARBA00009763"/>
    </source>
</evidence>
<dbReference type="FunFam" id="1.10.238.10:FF:000089">
    <property type="entry name" value="calmodulin-like protein 3"/>
    <property type="match status" value="1"/>
</dbReference>
<evidence type="ECO:0000256" key="3">
    <source>
        <dbReference type="ARBA" id="ARBA00007626"/>
    </source>
</evidence>
<evidence type="ECO:0000256" key="11">
    <source>
        <dbReference type="SAM" id="MobiDB-lite"/>
    </source>
</evidence>
<dbReference type="FunFam" id="1.25.40.10:FF:000744">
    <property type="entry name" value="Pentatricopeptide repeat-containing protein, mitochondrial"/>
    <property type="match status" value="1"/>
</dbReference>
<dbReference type="SUPFAM" id="SSF47473">
    <property type="entry name" value="EF-hand"/>
    <property type="match status" value="1"/>
</dbReference>
<keyword evidence="8" id="KW-0809">Transit peptide</keyword>
<dbReference type="InterPro" id="IPR033443">
    <property type="entry name" value="PROP1-like_PPR_dom"/>
</dbReference>
<dbReference type="InterPro" id="IPR018247">
    <property type="entry name" value="EF_Hand_1_Ca_BS"/>
</dbReference>
<feature type="domain" description="EF-hand" evidence="12">
    <location>
        <begin position="1"/>
        <end position="36"/>
    </location>
</feature>
<dbReference type="Proteomes" id="UP001367508">
    <property type="component" value="Unassembled WGS sequence"/>
</dbReference>
<dbReference type="AlphaFoldDB" id="A0AAN9LIF1"/>
<comment type="similarity">
    <text evidence="3">Belongs to the PPR family. P subfamily.</text>
</comment>
<keyword evidence="5" id="KW-0479">Metal-binding</keyword>
<dbReference type="Pfam" id="PF13499">
    <property type="entry name" value="EF-hand_7"/>
    <property type="match status" value="2"/>
</dbReference>
<dbReference type="GO" id="GO:0003729">
    <property type="term" value="F:mRNA binding"/>
    <property type="evidence" value="ECO:0007669"/>
    <property type="project" value="UniProtKB-ARBA"/>
</dbReference>
<keyword evidence="6" id="KW-0677">Repeat</keyword>
<dbReference type="Gene3D" id="1.10.238.10">
    <property type="entry name" value="EF-hand"/>
    <property type="match status" value="1"/>
</dbReference>
<sequence length="773" mass="88415">MDQGELARVFQMFDRNGDGRITRKELSDSLKNLGICISEQDLIQMIEKIDVNGDGFVDMDEFGELYQTIMDEKDEEEDMREAFNVFDQNGDGFITGEELSAVLCSLGLKHGKTVEDCKSMIKKVDVDGDGMVNYREFKQMMKAGGFAAASLKHLCHKFKMGSSATIMWALRRASIVLRNRGLNVRASRVKLTPSSCVEEESGISEFPGITNEEFLSQNTYFHSGHASLEFTLRRRELSSSSTKAEDDLEDPFSELETPADDGKENDDLLTSETDQSDGSDSEDVEEPHNETDEPTKENKPRHRKAESELFKKILNAPGTSVHLALKKWVEEGKELSRQEISLAMTNLRSCKMFGRALQLFEWLESKRQLEYIERDYASRLDLIAKVHGLPEAEAYIQTIPETFRTEIIYRTLLANCVTQNNVKKAEEIFSKMKDLDFPVTLFTCNQLLLLYKRNDKRKIADVLLLMENENIKPSPFTYEILIDTKGRSKDIAGMDQIVDRMKAEGIQPDINTQAVVVRHYISAGLQDKAETLLKEMEGENLKQNRWICQILLPLYADLGKVDEVKRIWKFCERNPILRDCLGAIEAWGKLNKIDEAEEVFEVMLKKWKLSSKNCSVLLKVYARNKMLMKGKDLIKRMADNGCRIGPLTWDAIVNLYVQSGEVEKADSILQKAAQQNLLVRPLFSTYLTMMEQYAKRGDVHNSEKIFLRMQQGEYRSQPRMYELLIQAYINAKLPAYGMRDRMRADNLIPSKTLVKQLVLVDAFRKNPASDLLD</sequence>
<dbReference type="Pfam" id="PF17177">
    <property type="entry name" value="PPR_long"/>
    <property type="match status" value="1"/>
</dbReference>
<dbReference type="FunFam" id="1.25.40.10:FF:000394">
    <property type="entry name" value="Pentatricopeptide repeat-containing protein, mitochondrial"/>
    <property type="match status" value="1"/>
</dbReference>
<dbReference type="PANTHER" id="PTHR45717:SF58">
    <property type="entry name" value="DNA-BINDING PROTEIN"/>
    <property type="match status" value="1"/>
</dbReference>
<feature type="domain" description="EF-hand" evidence="12">
    <location>
        <begin position="74"/>
        <end position="109"/>
    </location>
</feature>
<evidence type="ECO:0000256" key="9">
    <source>
        <dbReference type="ARBA" id="ARBA00023128"/>
    </source>
</evidence>
<dbReference type="EMBL" id="JAYMYQ010000004">
    <property type="protein sequence ID" value="KAK7336451.1"/>
    <property type="molecule type" value="Genomic_DNA"/>
</dbReference>
<dbReference type="Gene3D" id="1.25.40.10">
    <property type="entry name" value="Tetratricopeptide repeat domain"/>
    <property type="match status" value="2"/>
</dbReference>
<dbReference type="GO" id="GO:0005739">
    <property type="term" value="C:mitochondrion"/>
    <property type="evidence" value="ECO:0007669"/>
    <property type="project" value="UniProtKB-SubCell"/>
</dbReference>